<organism evidence="3 4">
    <name type="scientific">Chitinophaga agri</name>
    <dbReference type="NCBI Taxonomy" id="2703787"/>
    <lineage>
        <taxon>Bacteria</taxon>
        <taxon>Pseudomonadati</taxon>
        <taxon>Bacteroidota</taxon>
        <taxon>Chitinophagia</taxon>
        <taxon>Chitinophagales</taxon>
        <taxon>Chitinophagaceae</taxon>
        <taxon>Chitinophaga</taxon>
    </lineage>
</organism>
<reference evidence="3 4" key="1">
    <citation type="submission" date="2020-01" db="EMBL/GenBank/DDBJ databases">
        <title>Complete genome sequence of Chitinophaga sp. H33E-04 isolated from quinoa roots.</title>
        <authorList>
            <person name="Weon H.-Y."/>
            <person name="Lee S.A."/>
        </authorList>
    </citation>
    <scope>NUCLEOTIDE SEQUENCE [LARGE SCALE GENOMIC DNA]</scope>
    <source>
        <strain evidence="3 4">H33E-04</strain>
    </source>
</reference>
<dbReference type="SUPFAM" id="SSF110296">
    <property type="entry name" value="Oligoxyloglucan reducing end-specific cellobiohydrolase"/>
    <property type="match status" value="2"/>
</dbReference>
<dbReference type="InterPro" id="IPR026444">
    <property type="entry name" value="Secre_tail"/>
</dbReference>
<dbReference type="CDD" id="cd15482">
    <property type="entry name" value="Sialidase_non-viral"/>
    <property type="match status" value="1"/>
</dbReference>
<sequence>MKTKKVYYTLLLTIFCLAALHGVHAQLYTWNQVRIGGSGALPSFVAHPKVPDLYFITTDVGTPYRWNKNLQKWEHLMLFKKIPDNYWNWEFNQRCGSLAVDPNDATGNILYATVENSAGPGPGKGSSSVGTILKSTDRGESWTDLHVPIVVHPNSTQQYVNRIQVDPSNSNVVWVVTDQNGAWKTENAGTSWSQVNAISTPGACAFLLFDPSDGTVVVNGQQVTKRIYIGRYSGVWLSVDGGASFTLMSNSPQAPGQATIHADGTLYVSAGSSSVQKGVFKYKSGSWQDVSPVILDNANQYYSKVAVNPANSDDIVVSTRGLWHKNPYYISRRGGAPGSYSQGKITRDNSEAPHSANDGLYYNSPGHNAAAFTWDPFYPDRVWINDMLDVLSTDNIFAPVTNWKIRVVGLEEIMVTGPMVAPPSGKNLLLTATADVGGAHHRSLTEPLNQGAVSNTALHNGINNAFNMQAVAFQYTDPNFVVRVGCDGADTYDINLSHAGYSTDGGDTYTLFPKSPGLRGRVAVSANRRNIVWLTQVDTNGPGNVYWSEDLGTTWTKSTGVSSGILPSGEQWTIYPGQNHLVADKVNGDYFYIWDRGSFYVSTNGGKSFQKTTATGLTANAGSNPNGSSYATTSNVDVTPGKTGDVWIAFYNDTHPEYSALYHTSDTGKTFSKVGGESFKPKWIAATMSDTTANAHVALYTTSQVLPINGITHGAFRSDDTGRTWTTISDRLPGIVQNITADNKGRMFVAISGNGIYFGSPVAGPVQSVQIVNPGSDTLTRGFNVKLNVKMTPAYPTNPSVTWSSSDTSVAKVDAFGNVSGINAGTATITVTSVDGGKISTRQIVVVPPVISNGITMDSILYGTMNTPRQMVATVMPANTTNKTLNWSVADSTIAKVDANGVITGLKLGTTTVTVSTADGGSSSTSQLIVNNIVTAINAGTMAPAGGQATPYQNITIGQYVPEGPGGTDKLWHAGYTWIVRNAATMDLSQVTSPAPRQVYEYMRIGKLNSTQLRYYFRNLIPNANYALRLHFVEPSDADKATRIFNVRTSGDSLMNFNIYQAAGNKLNTVITRTLQAKADNAGVITVQFIPKAGTNDPYSSSIAALEASIISLQGISVYSDSSNLYVGYRDTLKLTTTPANATNRNLVYKSSNDAIATVDLNGVVTGKAAGTVTITATSVESNFAASKTYTVIYIPVTSLTLDSTSVNVFVGSNFQLNAIFNPAKASNKGVLWTSSDTTIAKVTNSGTISGIKQGDVIVTATAADNPAIVAHANVHVANVLATNLTLQPSSAIIGAMDTLRVKVTFLPANTSIKKVTWSSSNASLATVDSTGLITAIKPGTLTVIVKTLDNTGVAATLPVTVVPLDSCGGIPNNGFESGLINWIAYKESVATVGAAYAVSGKGHSGDKAVTLGSTTASTALNIKGSIPVRGGSVIVFTQWVKVEKDATGYPWWAGYGIGFVNNRDSATGNVLSKQIDNVIAYRENWAQIRDTINVPDSATGLTYWVSKVGFGTVWVDDYCIEVLRTNKSAVYGINAGTTVTPAGPYASTTFAQYVPEGPTGPTNLWHAGYTWVQRVTSQVDLSYVTDPAPPQVYEYIRIFKDNNTQMRYYLRGLTPNTMYTIRLHFVEPHDTEKNNRIFSVKATNGIDSLTDFNIYQAAGNRLNTAVIKTIRSTADNAGLIQVTFYPKKGLYDPYSGSIAAIEVRTLQPGDTVQTVTANQNTVAVVSSKLNTPVKLDFATEVYPNPSNSVFKIKLTSTSKVPALLTIINNNGSTVYSTRINADVSYELGQQLKPGIYYINIRQGTQTKTMKVVKY</sequence>
<dbReference type="Pfam" id="PF02368">
    <property type="entry name" value="Big_2"/>
    <property type="match status" value="5"/>
</dbReference>
<protein>
    <submittedName>
        <fullName evidence="3">T9SS type A sorting domain-containing protein</fullName>
    </submittedName>
</protein>
<dbReference type="InterPro" id="IPR003343">
    <property type="entry name" value="Big_2"/>
</dbReference>
<dbReference type="Gene3D" id="2.130.10.10">
    <property type="entry name" value="YVTN repeat-like/Quinoprotein amine dehydrogenase"/>
    <property type="match status" value="2"/>
</dbReference>
<dbReference type="GO" id="GO:0010411">
    <property type="term" value="P:xyloglucan metabolic process"/>
    <property type="evidence" value="ECO:0007669"/>
    <property type="project" value="TreeGrafter"/>
</dbReference>
<feature type="chain" id="PRO_5025400844" evidence="1">
    <location>
        <begin position="26"/>
        <end position="1815"/>
    </location>
</feature>
<dbReference type="NCBIfam" id="TIGR04183">
    <property type="entry name" value="Por_Secre_tail"/>
    <property type="match status" value="1"/>
</dbReference>
<feature type="domain" description="BIG2" evidence="2">
    <location>
        <begin position="1196"/>
        <end position="1273"/>
    </location>
</feature>
<keyword evidence="4" id="KW-1185">Reference proteome</keyword>
<dbReference type="InterPro" id="IPR021720">
    <property type="entry name" value="Malectin_dom"/>
</dbReference>
<accession>A0A6B9ZIL1</accession>
<feature type="signal peptide" evidence="1">
    <location>
        <begin position="1"/>
        <end position="25"/>
    </location>
</feature>
<evidence type="ECO:0000259" key="2">
    <source>
        <dbReference type="SMART" id="SM00635"/>
    </source>
</evidence>
<dbReference type="Pfam" id="PF11721">
    <property type="entry name" value="Malectin"/>
    <property type="match status" value="2"/>
</dbReference>
<dbReference type="RefSeq" id="WP_162332124.1">
    <property type="nucleotide sequence ID" value="NZ_CP048113.1"/>
</dbReference>
<feature type="domain" description="BIG2" evidence="2">
    <location>
        <begin position="854"/>
        <end position="927"/>
    </location>
</feature>
<dbReference type="PANTHER" id="PTHR43739">
    <property type="entry name" value="XYLOGLUCANASE (EUROFUNG)"/>
    <property type="match status" value="1"/>
</dbReference>
<dbReference type="PANTHER" id="PTHR43739:SF5">
    <property type="entry name" value="EXO-ALPHA-SIALIDASE"/>
    <property type="match status" value="1"/>
</dbReference>
<dbReference type="Pfam" id="PF18962">
    <property type="entry name" value="Por_Secre_tail"/>
    <property type="match status" value="1"/>
</dbReference>
<evidence type="ECO:0000256" key="1">
    <source>
        <dbReference type="SAM" id="SignalP"/>
    </source>
</evidence>
<keyword evidence="1" id="KW-0732">Signal</keyword>
<dbReference type="SUPFAM" id="SSF49373">
    <property type="entry name" value="Invasin/intimin cell-adhesion fragments"/>
    <property type="match status" value="5"/>
</dbReference>
<feature type="domain" description="BIG2" evidence="2">
    <location>
        <begin position="1112"/>
        <end position="1189"/>
    </location>
</feature>
<feature type="domain" description="BIG2" evidence="2">
    <location>
        <begin position="1281"/>
        <end position="1358"/>
    </location>
</feature>
<dbReference type="KEGG" id="chih:GWR21_12760"/>
<dbReference type="Gene3D" id="2.60.120.430">
    <property type="entry name" value="Galactose-binding lectin"/>
    <property type="match status" value="2"/>
</dbReference>
<evidence type="ECO:0000313" key="3">
    <source>
        <dbReference type="EMBL" id="QHS60433.1"/>
    </source>
</evidence>
<proteinExistence type="predicted"/>
<name>A0A6B9ZIL1_9BACT</name>
<dbReference type="Gene3D" id="2.60.40.1080">
    <property type="match status" value="5"/>
</dbReference>
<feature type="domain" description="BIG2" evidence="2">
    <location>
        <begin position="765"/>
        <end position="842"/>
    </location>
</feature>
<evidence type="ECO:0000313" key="4">
    <source>
        <dbReference type="Proteomes" id="UP000476411"/>
    </source>
</evidence>
<dbReference type="EMBL" id="CP048113">
    <property type="protein sequence ID" value="QHS60433.1"/>
    <property type="molecule type" value="Genomic_DNA"/>
</dbReference>
<gene>
    <name evidence="3" type="ORF">GWR21_12760</name>
</gene>
<dbReference type="SMART" id="SM00635">
    <property type="entry name" value="BID_2"/>
    <property type="match status" value="5"/>
</dbReference>
<dbReference type="InterPro" id="IPR008964">
    <property type="entry name" value="Invasin/intimin_cell_adhesion"/>
</dbReference>
<dbReference type="InterPro" id="IPR052025">
    <property type="entry name" value="Xyloglucanase_GH74"/>
</dbReference>
<dbReference type="Proteomes" id="UP000476411">
    <property type="component" value="Chromosome"/>
</dbReference>
<dbReference type="InterPro" id="IPR015943">
    <property type="entry name" value="WD40/YVTN_repeat-like_dom_sf"/>
</dbReference>